<evidence type="ECO:0000313" key="1">
    <source>
        <dbReference type="EMBL" id="MFG3816146.1"/>
    </source>
</evidence>
<evidence type="ECO:0000313" key="2">
    <source>
        <dbReference type="Proteomes" id="UP001604335"/>
    </source>
</evidence>
<dbReference type="EMBL" id="JAZAQF010000001">
    <property type="protein sequence ID" value="MFG3816146.1"/>
    <property type="molecule type" value="Genomic_DNA"/>
</dbReference>
<proteinExistence type="predicted"/>
<keyword evidence="2" id="KW-1185">Reference proteome</keyword>
<dbReference type="Proteomes" id="UP001604335">
    <property type="component" value="Unassembled WGS sequence"/>
</dbReference>
<reference evidence="2" key="1">
    <citation type="journal article" date="2024" name="Algal Res.">
        <title>Biochemical, toxicological and genomic investigation of a high-biomass producing Limnothrix strain isolated from Italian shallow drinking water reservoir.</title>
        <authorList>
            <person name="Simonazzi M."/>
            <person name="Shishido T.K."/>
            <person name="Delbaje E."/>
            <person name="Wahlsten M."/>
            <person name="Fewer D.P."/>
            <person name="Sivonen K."/>
            <person name="Pezzolesi L."/>
            <person name="Pistocchi R."/>
        </authorList>
    </citation>
    <scope>NUCLEOTIDE SEQUENCE [LARGE SCALE GENOMIC DNA]</scope>
    <source>
        <strain evidence="2">LRLZ20PSL1</strain>
    </source>
</reference>
<protein>
    <submittedName>
        <fullName evidence="1">Uncharacterized protein</fullName>
    </submittedName>
</protein>
<gene>
    <name evidence="1" type="ORF">VPK24_00735</name>
</gene>
<dbReference type="RefSeq" id="WP_393009825.1">
    <property type="nucleotide sequence ID" value="NZ_JAZAQF010000001.1"/>
</dbReference>
<sequence length="146" mass="16504">MSYDQLLIRHLRANLNDFCQTCAVSDSESADIHRKLSETLESLPANLATADQLQLLQASEAIEEILEAQATTKTWLKQFQVQSDQVDPRSYDGLAGDRMSIAFYEYFCKKCGHSIAEEDVDADLLGQQLTCPHDQEKLTLRLQKQP</sequence>
<organism evidence="1 2">
    <name type="scientific">Limnothrix redekei LRLZ20PSL1</name>
    <dbReference type="NCBI Taxonomy" id="3112953"/>
    <lineage>
        <taxon>Bacteria</taxon>
        <taxon>Bacillati</taxon>
        <taxon>Cyanobacteriota</taxon>
        <taxon>Cyanophyceae</taxon>
        <taxon>Pseudanabaenales</taxon>
        <taxon>Pseudanabaenaceae</taxon>
        <taxon>Limnothrix</taxon>
    </lineage>
</organism>
<accession>A0ABW7C4J5</accession>
<name>A0ABW7C4J5_9CYAN</name>
<comment type="caution">
    <text evidence="1">The sequence shown here is derived from an EMBL/GenBank/DDBJ whole genome shotgun (WGS) entry which is preliminary data.</text>
</comment>